<protein>
    <recommendedName>
        <fullName evidence="3">Com family DNA-binding transcriptional regulator</fullName>
    </recommendedName>
</protein>
<dbReference type="EMBL" id="BK015027">
    <property type="protein sequence ID" value="DAD87782.1"/>
    <property type="molecule type" value="Genomic_DNA"/>
</dbReference>
<name>A0A8S5MZK4_9CAUD</name>
<evidence type="ECO:0000313" key="2">
    <source>
        <dbReference type="EMBL" id="DAD87782.1"/>
    </source>
</evidence>
<dbReference type="Pfam" id="PF10122">
    <property type="entry name" value="Zn_ribbon_Com"/>
    <property type="match status" value="1"/>
</dbReference>
<accession>A0A8S5MZK4</accession>
<reference evidence="2" key="1">
    <citation type="journal article" date="2021" name="Proc. Natl. Acad. Sci. U.S.A.">
        <title>A Catalog of Tens of Thousands of Viruses from Human Metagenomes Reveals Hidden Associations with Chronic Diseases.</title>
        <authorList>
            <person name="Tisza M.J."/>
            <person name="Buck C.B."/>
        </authorList>
    </citation>
    <scope>NUCLEOTIDE SEQUENCE</scope>
    <source>
        <strain evidence="2">CtGRa7</strain>
    </source>
</reference>
<dbReference type="InterPro" id="IPR019294">
    <property type="entry name" value="Translation_reg_Com"/>
</dbReference>
<evidence type="ECO:0000256" key="1">
    <source>
        <dbReference type="SAM" id="MobiDB-lite"/>
    </source>
</evidence>
<feature type="region of interest" description="Disordered" evidence="1">
    <location>
        <begin position="44"/>
        <end position="63"/>
    </location>
</feature>
<proteinExistence type="predicted"/>
<evidence type="ECO:0008006" key="3">
    <source>
        <dbReference type="Google" id="ProtNLM"/>
    </source>
</evidence>
<organism evidence="2">
    <name type="scientific">Myoviridae sp. ctGRa7</name>
    <dbReference type="NCBI Taxonomy" id="2826633"/>
    <lineage>
        <taxon>Viruses</taxon>
        <taxon>Duplodnaviria</taxon>
        <taxon>Heunggongvirae</taxon>
        <taxon>Uroviricota</taxon>
        <taxon>Caudoviricetes</taxon>
    </lineage>
</organism>
<sequence length="63" mass="7022">MQKEVLEEIRCRHCGKLLAKGQASVMEFKCPRCGAFTILRAERPCSESPDGQNGANRDKRLSA</sequence>